<sequence length="40" mass="4660">MAVFQFYERDGLLASPGNHFDWRIRLQKAEKIVTSFSTSL</sequence>
<accession>A0A1L7I3K6</accession>
<dbReference type="STRING" id="1229726.GRFL_1475"/>
<proteinExistence type="predicted"/>
<evidence type="ECO:0000313" key="2">
    <source>
        <dbReference type="Proteomes" id="UP000186230"/>
    </source>
</evidence>
<name>A0A1L7I3K6_9FLAO</name>
<protein>
    <submittedName>
        <fullName evidence="1">Uncharacterized protein</fullName>
    </submittedName>
</protein>
<organism evidence="1 2">
    <name type="scientific">Christiangramia flava JLT2011</name>
    <dbReference type="NCBI Taxonomy" id="1229726"/>
    <lineage>
        <taxon>Bacteria</taxon>
        <taxon>Pseudomonadati</taxon>
        <taxon>Bacteroidota</taxon>
        <taxon>Flavobacteriia</taxon>
        <taxon>Flavobacteriales</taxon>
        <taxon>Flavobacteriaceae</taxon>
        <taxon>Christiangramia</taxon>
    </lineage>
</organism>
<dbReference type="EMBL" id="CP016359">
    <property type="protein sequence ID" value="APU68199.1"/>
    <property type="molecule type" value="Genomic_DNA"/>
</dbReference>
<dbReference type="Proteomes" id="UP000186230">
    <property type="component" value="Chromosome"/>
</dbReference>
<evidence type="ECO:0000313" key="1">
    <source>
        <dbReference type="EMBL" id="APU68199.1"/>
    </source>
</evidence>
<keyword evidence="2" id="KW-1185">Reference proteome</keyword>
<gene>
    <name evidence="1" type="ORF">GRFL_1475</name>
</gene>
<dbReference type="KEGG" id="gfl:GRFL_1475"/>
<dbReference type="AlphaFoldDB" id="A0A1L7I3K6"/>
<reference evidence="1 2" key="1">
    <citation type="submission" date="2016-07" db="EMBL/GenBank/DDBJ databases">
        <title>Multi-omics approach to identify versatile polysaccharide utilization systems of a marine flavobacterium Gramella flava.</title>
        <authorList>
            <person name="Tang K."/>
        </authorList>
    </citation>
    <scope>NUCLEOTIDE SEQUENCE [LARGE SCALE GENOMIC DNA]</scope>
    <source>
        <strain evidence="1 2">JLT2011</strain>
    </source>
</reference>